<feature type="non-terminal residue" evidence="1">
    <location>
        <position position="138"/>
    </location>
</feature>
<reference evidence="1 2" key="1">
    <citation type="submission" date="2021-06" db="EMBL/GenBank/DDBJ databases">
        <authorList>
            <person name="Kallberg Y."/>
            <person name="Tangrot J."/>
            <person name="Rosling A."/>
        </authorList>
    </citation>
    <scope>NUCLEOTIDE SEQUENCE [LARGE SCALE GENOMIC DNA]</scope>
    <source>
        <strain evidence="1 2">120-4 pot B 10/14</strain>
    </source>
</reference>
<dbReference type="Proteomes" id="UP000789901">
    <property type="component" value="Unassembled WGS sequence"/>
</dbReference>
<comment type="caution">
    <text evidence="1">The sequence shown here is derived from an EMBL/GenBank/DDBJ whole genome shotgun (WGS) entry which is preliminary data.</text>
</comment>
<sequence length="138" mass="15635">GITSNCSFQRFGIGNGSLENKCTKNLEVINVRFDESCEYKEQKIQEGKNENQEQPDLKDEKQVYLNNSKIESVNKFDEIVKNELNKDLEIVKLKVGDVNENKGKDTNIAKANENVSDDLTANMCKSNIGIVTERYALK</sequence>
<evidence type="ECO:0000313" key="2">
    <source>
        <dbReference type="Proteomes" id="UP000789901"/>
    </source>
</evidence>
<keyword evidence="2" id="KW-1185">Reference proteome</keyword>
<gene>
    <name evidence="1" type="ORF">GMARGA_LOCUS29607</name>
</gene>
<evidence type="ECO:0000313" key="1">
    <source>
        <dbReference type="EMBL" id="CAG8828106.1"/>
    </source>
</evidence>
<protein>
    <submittedName>
        <fullName evidence="1">15445_t:CDS:1</fullName>
    </submittedName>
</protein>
<dbReference type="EMBL" id="CAJVQB010040160">
    <property type="protein sequence ID" value="CAG8828106.1"/>
    <property type="molecule type" value="Genomic_DNA"/>
</dbReference>
<proteinExistence type="predicted"/>
<feature type="non-terminal residue" evidence="1">
    <location>
        <position position="1"/>
    </location>
</feature>
<organism evidence="1 2">
    <name type="scientific">Gigaspora margarita</name>
    <dbReference type="NCBI Taxonomy" id="4874"/>
    <lineage>
        <taxon>Eukaryota</taxon>
        <taxon>Fungi</taxon>
        <taxon>Fungi incertae sedis</taxon>
        <taxon>Mucoromycota</taxon>
        <taxon>Glomeromycotina</taxon>
        <taxon>Glomeromycetes</taxon>
        <taxon>Diversisporales</taxon>
        <taxon>Gigasporaceae</taxon>
        <taxon>Gigaspora</taxon>
    </lineage>
</organism>
<accession>A0ABN7WDV7</accession>
<name>A0ABN7WDV7_GIGMA</name>